<dbReference type="InterPro" id="IPR045336">
    <property type="entry name" value="MmgE_PrpD_N"/>
</dbReference>
<dbReference type="InterPro" id="IPR036148">
    <property type="entry name" value="MmgE/PrpD_sf"/>
</dbReference>
<dbReference type="PANTHER" id="PTHR16943">
    <property type="entry name" value="2-METHYLCITRATE DEHYDRATASE-RELATED"/>
    <property type="match status" value="1"/>
</dbReference>
<dbReference type="GO" id="GO:0016829">
    <property type="term" value="F:lyase activity"/>
    <property type="evidence" value="ECO:0007669"/>
    <property type="project" value="InterPro"/>
</dbReference>
<dbReference type="InterPro" id="IPR005656">
    <property type="entry name" value="MmgE_PrpD"/>
</dbReference>
<evidence type="ECO:0000259" key="2">
    <source>
        <dbReference type="Pfam" id="PF03972"/>
    </source>
</evidence>
<protein>
    <recommendedName>
        <fullName evidence="2">MmgE/PrpD N-terminal domain-containing protein</fullName>
    </recommendedName>
</protein>
<gene>
    <name evidence="3" type="ORF">GCM10011333_26400</name>
</gene>
<dbReference type="EMBL" id="BMFY01000012">
    <property type="protein sequence ID" value="GGA22071.1"/>
    <property type="molecule type" value="Genomic_DNA"/>
</dbReference>
<dbReference type="RefSeq" id="WP_188551363.1">
    <property type="nucleotide sequence ID" value="NZ_BMFY01000012.1"/>
</dbReference>
<dbReference type="Pfam" id="PF03972">
    <property type="entry name" value="MmgE_PrpD_N"/>
    <property type="match status" value="1"/>
</dbReference>
<evidence type="ECO:0000313" key="4">
    <source>
        <dbReference type="Proteomes" id="UP000616114"/>
    </source>
</evidence>
<dbReference type="AlphaFoldDB" id="A0A8J2XLZ3"/>
<evidence type="ECO:0000313" key="3">
    <source>
        <dbReference type="EMBL" id="GGA22071.1"/>
    </source>
</evidence>
<feature type="domain" description="MmgE/PrpD N-terminal" evidence="2">
    <location>
        <begin position="23"/>
        <end position="255"/>
    </location>
</feature>
<dbReference type="InterPro" id="IPR042188">
    <property type="entry name" value="MmgE/PrpD_sf_2"/>
</dbReference>
<name>A0A8J2XLZ3_9MICO</name>
<dbReference type="PANTHER" id="PTHR16943:SF8">
    <property type="entry name" value="2-METHYLCITRATE DEHYDRATASE"/>
    <property type="match status" value="1"/>
</dbReference>
<dbReference type="SUPFAM" id="SSF103378">
    <property type="entry name" value="2-methylcitrate dehydratase PrpD"/>
    <property type="match status" value="1"/>
</dbReference>
<keyword evidence="4" id="KW-1185">Reference proteome</keyword>
<evidence type="ECO:0000256" key="1">
    <source>
        <dbReference type="ARBA" id="ARBA00006174"/>
    </source>
</evidence>
<accession>A0A8J2XLZ3</accession>
<reference evidence="3" key="1">
    <citation type="journal article" date="2014" name="Int. J. Syst. Evol. Microbiol.">
        <title>Complete genome sequence of Corynebacterium casei LMG S-19264T (=DSM 44701T), isolated from a smear-ripened cheese.</title>
        <authorList>
            <consortium name="US DOE Joint Genome Institute (JGI-PGF)"/>
            <person name="Walter F."/>
            <person name="Albersmeier A."/>
            <person name="Kalinowski J."/>
            <person name="Ruckert C."/>
        </authorList>
    </citation>
    <scope>NUCLEOTIDE SEQUENCE</scope>
    <source>
        <strain evidence="3">CGMCC 1.12785</strain>
    </source>
</reference>
<dbReference type="InterPro" id="IPR042183">
    <property type="entry name" value="MmgE/PrpD_sf_1"/>
</dbReference>
<dbReference type="Proteomes" id="UP000616114">
    <property type="component" value="Unassembled WGS sequence"/>
</dbReference>
<sequence length="459" mass="48799">MASPTVPAAAPLTDRFAAFSDDLENLPAGIMTTAARIFRHNLLVALAARPMRVPGACDEPWPEGLPRQARARRLSDCEVVPAERAVLSNALLMGARAQHDEVPGAISHFGSTVIPPLLAAAEQRTTSGTEFLTALVIGYEIAERLGRATVDHVRSRGFRPTGIFGPIAGAAAASRIRSLRGSEFASALALAANMSAGLSETWRSGTDEWTYQTALAARSAHTAAELAARGVQGSRNTFEAPHGFIRAFAGAQDLSLSMEDLGSRWATADVVLKLYPVCVFNQAVVQQVVWLRDRLAGPVESIEIKMHPRDAEYPGVDNPNPAPRQASALMSAQLCAAIAAVNGTVDVPSLSAPPTDEVQHLARTTTLVRDTAVPSHGAAVTLKSADGVHHVAPPSIATMDETTLRHSYEALYPLMGISMSQFSTLLDLPDDLASYRDILDVYRVVAPTASRAHEEGAGR</sequence>
<reference evidence="3" key="2">
    <citation type="submission" date="2020-09" db="EMBL/GenBank/DDBJ databases">
        <authorList>
            <person name="Sun Q."/>
            <person name="Zhou Y."/>
        </authorList>
    </citation>
    <scope>NUCLEOTIDE SEQUENCE</scope>
    <source>
        <strain evidence="3">CGMCC 1.12785</strain>
    </source>
</reference>
<dbReference type="Gene3D" id="3.30.1330.120">
    <property type="entry name" value="2-methylcitrate dehydratase PrpD"/>
    <property type="match status" value="1"/>
</dbReference>
<proteinExistence type="inferred from homology"/>
<comment type="caution">
    <text evidence="3">The sequence shown here is derived from an EMBL/GenBank/DDBJ whole genome shotgun (WGS) entry which is preliminary data.</text>
</comment>
<dbReference type="Gene3D" id="1.10.4100.10">
    <property type="entry name" value="2-methylcitrate dehydratase PrpD"/>
    <property type="match status" value="1"/>
</dbReference>
<organism evidence="3 4">
    <name type="scientific">Sediminivirga luteola</name>
    <dbReference type="NCBI Taxonomy" id="1774748"/>
    <lineage>
        <taxon>Bacteria</taxon>
        <taxon>Bacillati</taxon>
        <taxon>Actinomycetota</taxon>
        <taxon>Actinomycetes</taxon>
        <taxon>Micrococcales</taxon>
        <taxon>Brevibacteriaceae</taxon>
        <taxon>Sediminivirga</taxon>
    </lineage>
</organism>
<comment type="similarity">
    <text evidence="1">Belongs to the PrpD family.</text>
</comment>